<reference evidence="11 12" key="1">
    <citation type="journal article" date="2024" name="Nat. Commun.">
        <title>Phylogenomics reveals the evolutionary origins of lichenization in chlorophyte algae.</title>
        <authorList>
            <person name="Puginier C."/>
            <person name="Libourel C."/>
            <person name="Otte J."/>
            <person name="Skaloud P."/>
            <person name="Haon M."/>
            <person name="Grisel S."/>
            <person name="Petersen M."/>
            <person name="Berrin J.G."/>
            <person name="Delaux P.M."/>
            <person name="Dal Grande F."/>
            <person name="Keller J."/>
        </authorList>
    </citation>
    <scope>NUCLEOTIDE SEQUENCE [LARGE SCALE GENOMIC DNA]</scope>
    <source>
        <strain evidence="11 12">SAG 2145</strain>
    </source>
</reference>
<evidence type="ECO:0000256" key="2">
    <source>
        <dbReference type="ARBA" id="ARBA00001974"/>
    </source>
</evidence>
<comment type="cofactor">
    <cofactor evidence="2">
        <name>FAD</name>
        <dbReference type="ChEBI" id="CHEBI:57692"/>
    </cofactor>
</comment>
<dbReference type="InterPro" id="IPR039261">
    <property type="entry name" value="FNR_nucleotide-bd"/>
</dbReference>
<organism evidence="11 12">
    <name type="scientific">Apatococcus lobatus</name>
    <dbReference type="NCBI Taxonomy" id="904363"/>
    <lineage>
        <taxon>Eukaryota</taxon>
        <taxon>Viridiplantae</taxon>
        <taxon>Chlorophyta</taxon>
        <taxon>core chlorophytes</taxon>
        <taxon>Trebouxiophyceae</taxon>
        <taxon>Chlorellales</taxon>
        <taxon>Chlorellaceae</taxon>
        <taxon>Apatococcus</taxon>
    </lineage>
</organism>
<comment type="cofactor">
    <cofactor evidence="1">
        <name>FMN</name>
        <dbReference type="ChEBI" id="CHEBI:58210"/>
    </cofactor>
</comment>
<dbReference type="Gene3D" id="3.40.50.360">
    <property type="match status" value="1"/>
</dbReference>
<dbReference type="SUPFAM" id="SSF52343">
    <property type="entry name" value="Ferredoxin reductase-like, C-terminal NADP-linked domain"/>
    <property type="match status" value="1"/>
</dbReference>
<keyword evidence="5" id="KW-0274">FAD</keyword>
<dbReference type="Gene3D" id="2.40.30.10">
    <property type="entry name" value="Translation factors"/>
    <property type="match status" value="2"/>
</dbReference>
<dbReference type="GO" id="GO:0016491">
    <property type="term" value="F:oxidoreductase activity"/>
    <property type="evidence" value="ECO:0007669"/>
    <property type="project" value="UniProtKB-KW"/>
</dbReference>
<proteinExistence type="predicted"/>
<evidence type="ECO:0000256" key="8">
    <source>
        <dbReference type="SAM" id="MobiDB-lite"/>
    </source>
</evidence>
<feature type="region of interest" description="Disordered" evidence="8">
    <location>
        <begin position="380"/>
        <end position="425"/>
    </location>
</feature>
<evidence type="ECO:0000313" key="12">
    <source>
        <dbReference type="Proteomes" id="UP001438707"/>
    </source>
</evidence>
<dbReference type="FunFam" id="3.40.50.80:FF:000001">
    <property type="entry name" value="NADPH--cytochrome P450 reductase 1"/>
    <property type="match status" value="1"/>
</dbReference>
<dbReference type="Pfam" id="PF00258">
    <property type="entry name" value="Flavodoxin_1"/>
    <property type="match status" value="1"/>
</dbReference>
<dbReference type="PANTHER" id="PTHR19384">
    <property type="entry name" value="NITRIC OXIDE SYNTHASE-RELATED"/>
    <property type="match status" value="1"/>
</dbReference>
<dbReference type="InterPro" id="IPR001094">
    <property type="entry name" value="Flavdoxin-like"/>
</dbReference>
<dbReference type="SUPFAM" id="SSF63380">
    <property type="entry name" value="Riboflavin synthase domain-like"/>
    <property type="match status" value="1"/>
</dbReference>
<feature type="region of interest" description="Disordered" evidence="8">
    <location>
        <begin position="241"/>
        <end position="261"/>
    </location>
</feature>
<name>A0AAW1R2R2_9CHLO</name>
<dbReference type="InterPro" id="IPR017938">
    <property type="entry name" value="Riboflavin_synthase-like_b-brl"/>
</dbReference>
<dbReference type="PRINTS" id="PR00369">
    <property type="entry name" value="FLAVODOXIN"/>
</dbReference>
<dbReference type="InterPro" id="IPR029039">
    <property type="entry name" value="Flavoprotein-like_sf"/>
</dbReference>
<dbReference type="InterPro" id="IPR017927">
    <property type="entry name" value="FAD-bd_FR_type"/>
</dbReference>
<evidence type="ECO:0000256" key="5">
    <source>
        <dbReference type="ARBA" id="ARBA00022827"/>
    </source>
</evidence>
<sequence length="692" mass="75444">MGSQQRSALFWSAALGLPVSAVTVGLLYYCRSSRGVVTSAEQRNRSATYGTFLKQEPSQSAPQAAQAAPVTTPPGPGQGHIPVMVLVGTEYGFAEEVAEKLCQALQAKLPQYWAEVVKMADHPHGLDLSQQQAVLVACSTQGDGVPPAEAREFCEWLQGAPGLEAQTPNFSVCALGDRSYTHYCACGKMLDERLQQMGASRLADRADIDKEDWPAIEAWIDSVIAALPTLKLKTAGQLGLASGSAGKSSHGTTDQAKPAWSRKRPYQAKVLALEPLTQLVDAGDRQTLRVELDLADSGLSYVPGDALGFHPSNDHQVVEDVLEAMHADGSEAMPIPSSAYSSEPSRPNKIPLRELLHSFYDLRSPKSGLLQLLLDALTGPPASPRGSSRLRGGDSARDLTNLAAGKPKAGSDAAKDQSRSSAQQDKACRLRRLLEDNKAREIYLAERHVSDILLDFGNPAGPLPWQKVLGMLRPLQPRLYSISSSMLEHEHRVQITVAAVRYSCLGRDRTGVASVQLADRLKVGETLPVYVHRNPDFRLPDSANTPIIMVGPGTGLAPFRAFIIERLAKQQPGAGKGLNTLFFGSRTRDRDYLYGDQLEAWAHEGAITLHTAFSREQAAKVYVQDRLREQGEHIWKLLEQGAYFFVCGDASGMAPAVEEALLSIFESKQVSPDEYLDELKAKNRYQRDIWFG</sequence>
<evidence type="ECO:0000259" key="10">
    <source>
        <dbReference type="PROSITE" id="PS51384"/>
    </source>
</evidence>
<dbReference type="GO" id="GO:0050660">
    <property type="term" value="F:flavin adenine dinucleotide binding"/>
    <property type="evidence" value="ECO:0007669"/>
    <property type="project" value="TreeGrafter"/>
</dbReference>
<feature type="domain" description="Flavodoxin-like" evidence="9">
    <location>
        <begin position="83"/>
        <end position="224"/>
    </location>
</feature>
<keyword evidence="7" id="KW-0560">Oxidoreductase</keyword>
<gene>
    <name evidence="11" type="ORF">WJX74_002636</name>
</gene>
<dbReference type="Proteomes" id="UP001438707">
    <property type="component" value="Unassembled WGS sequence"/>
</dbReference>
<dbReference type="SUPFAM" id="SSF52218">
    <property type="entry name" value="Flavoproteins"/>
    <property type="match status" value="1"/>
</dbReference>
<dbReference type="GO" id="GO:0005829">
    <property type="term" value="C:cytosol"/>
    <property type="evidence" value="ECO:0007669"/>
    <property type="project" value="TreeGrafter"/>
</dbReference>
<dbReference type="EMBL" id="JALJOS010000017">
    <property type="protein sequence ID" value="KAK9827800.1"/>
    <property type="molecule type" value="Genomic_DNA"/>
</dbReference>
<evidence type="ECO:0000259" key="9">
    <source>
        <dbReference type="PROSITE" id="PS50902"/>
    </source>
</evidence>
<evidence type="ECO:0000256" key="6">
    <source>
        <dbReference type="ARBA" id="ARBA00022857"/>
    </source>
</evidence>
<evidence type="ECO:0000256" key="7">
    <source>
        <dbReference type="ARBA" id="ARBA00023002"/>
    </source>
</evidence>
<keyword evidence="4" id="KW-0288">FMN</keyword>
<keyword evidence="6" id="KW-0521">NADP</keyword>
<protein>
    <submittedName>
        <fullName evidence="11">Uncharacterized protein</fullName>
    </submittedName>
</protein>
<comment type="caution">
    <text evidence="11">The sequence shown here is derived from an EMBL/GenBank/DDBJ whole genome shotgun (WGS) entry which is preliminary data.</text>
</comment>
<dbReference type="PRINTS" id="PR00371">
    <property type="entry name" value="FPNCR"/>
</dbReference>
<dbReference type="PROSITE" id="PS51384">
    <property type="entry name" value="FAD_FR"/>
    <property type="match status" value="1"/>
</dbReference>
<keyword evidence="12" id="KW-1185">Reference proteome</keyword>
<accession>A0AAW1R2R2</accession>
<keyword evidence="3" id="KW-0285">Flavoprotein</keyword>
<dbReference type="PROSITE" id="PS50902">
    <property type="entry name" value="FLAVODOXIN_LIKE"/>
    <property type="match status" value="1"/>
</dbReference>
<feature type="domain" description="FAD-binding FR-type" evidence="10">
    <location>
        <begin position="263"/>
        <end position="540"/>
    </location>
</feature>
<dbReference type="InterPro" id="IPR008254">
    <property type="entry name" value="Flavodoxin/NO_synth"/>
</dbReference>
<dbReference type="GO" id="GO:0010181">
    <property type="term" value="F:FMN binding"/>
    <property type="evidence" value="ECO:0007669"/>
    <property type="project" value="InterPro"/>
</dbReference>
<evidence type="ECO:0000313" key="11">
    <source>
        <dbReference type="EMBL" id="KAK9827800.1"/>
    </source>
</evidence>
<dbReference type="AlphaFoldDB" id="A0AAW1R2R2"/>
<dbReference type="InterPro" id="IPR001433">
    <property type="entry name" value="OxRdtase_FAD/NAD-bd"/>
</dbReference>
<evidence type="ECO:0000256" key="1">
    <source>
        <dbReference type="ARBA" id="ARBA00001917"/>
    </source>
</evidence>
<dbReference type="Gene3D" id="3.40.50.80">
    <property type="entry name" value="Nucleotide-binding domain of ferredoxin-NADP reductase (FNR) module"/>
    <property type="match status" value="1"/>
</dbReference>
<dbReference type="Pfam" id="PF00667">
    <property type="entry name" value="FAD_binding_1"/>
    <property type="match status" value="2"/>
</dbReference>
<evidence type="ECO:0000256" key="4">
    <source>
        <dbReference type="ARBA" id="ARBA00022643"/>
    </source>
</evidence>
<dbReference type="PANTHER" id="PTHR19384:SF128">
    <property type="entry name" value="NADPH OXIDOREDUCTASE A"/>
    <property type="match status" value="1"/>
</dbReference>
<dbReference type="Pfam" id="PF00175">
    <property type="entry name" value="NAD_binding_1"/>
    <property type="match status" value="1"/>
</dbReference>
<dbReference type="InterPro" id="IPR001709">
    <property type="entry name" value="Flavoprot_Pyr_Nucl_cyt_Rdtase"/>
</dbReference>
<dbReference type="InterPro" id="IPR003097">
    <property type="entry name" value="CysJ-like_FAD-binding"/>
</dbReference>
<evidence type="ECO:0000256" key="3">
    <source>
        <dbReference type="ARBA" id="ARBA00022630"/>
    </source>
</evidence>